<dbReference type="InterPro" id="IPR000675">
    <property type="entry name" value="Cutinase/axe"/>
</dbReference>
<keyword evidence="5 8" id="KW-0732">Signal</keyword>
<evidence type="ECO:0000256" key="4">
    <source>
        <dbReference type="ARBA" id="ARBA00022525"/>
    </source>
</evidence>
<proteinExistence type="inferred from homology"/>
<evidence type="ECO:0000256" key="8">
    <source>
        <dbReference type="RuleBase" id="RU361263"/>
    </source>
</evidence>
<keyword evidence="7" id="KW-1015">Disulfide bond</keyword>
<evidence type="ECO:0000256" key="1">
    <source>
        <dbReference type="ARBA" id="ARBA00004613"/>
    </source>
</evidence>
<protein>
    <recommendedName>
        <fullName evidence="8">Cutinase</fullName>
        <ecNumber evidence="8">3.1.1.-</ecNumber>
    </recommendedName>
</protein>
<dbReference type="Proteomes" id="UP000315759">
    <property type="component" value="Unassembled WGS sequence"/>
</dbReference>
<evidence type="ECO:0000256" key="6">
    <source>
        <dbReference type="ARBA" id="ARBA00022801"/>
    </source>
</evidence>
<keyword evidence="10" id="KW-1185">Reference proteome</keyword>
<dbReference type="InterPro" id="IPR043580">
    <property type="entry name" value="CUTINASE_1"/>
</dbReference>
<evidence type="ECO:0000256" key="5">
    <source>
        <dbReference type="ARBA" id="ARBA00022729"/>
    </source>
</evidence>
<sequence>MTNTKLPRLLGAAVVSAGAILATTTAPTATAEPCADVELVFARGTGEAPGVGGVGQSYVDALRAQLGPRTLDVYPVNYAASDDFNNREAFASTVIDGVRDAGNHVQATAANCPATKIVLGGYSQGAIVAGFVTANEVPAGVPAAVAPKPLPASTADHVAAVTLFGNPSPQFLQQYDAPQMTIGPNYVGKTLQLCAQGDTICDGTPGGQPSFAHITYGFNGMTNEAATYAVDRIAPVPAPAA</sequence>
<dbReference type="PANTHER" id="PTHR33630:SF9">
    <property type="entry name" value="CUTINASE 4"/>
    <property type="match status" value="1"/>
</dbReference>
<keyword evidence="6 8" id="KW-0378">Hydrolase</keyword>
<keyword evidence="3 8" id="KW-0719">Serine esterase</keyword>
<keyword evidence="4 8" id="KW-0964">Secreted</keyword>
<evidence type="ECO:0000256" key="2">
    <source>
        <dbReference type="ARBA" id="ARBA00007534"/>
    </source>
</evidence>
<dbReference type="InterPro" id="IPR029058">
    <property type="entry name" value="AB_hydrolase_fold"/>
</dbReference>
<gene>
    <name evidence="9" type="ORF">D8S82_22215</name>
</gene>
<dbReference type="AlphaFoldDB" id="A0A544VWR7"/>
<organism evidence="9 10">
    <name type="scientific">Mycolicibacterium hodleri</name>
    <dbReference type="NCBI Taxonomy" id="49897"/>
    <lineage>
        <taxon>Bacteria</taxon>
        <taxon>Bacillati</taxon>
        <taxon>Actinomycetota</taxon>
        <taxon>Actinomycetes</taxon>
        <taxon>Mycobacteriales</taxon>
        <taxon>Mycobacteriaceae</taxon>
        <taxon>Mycolicibacterium</taxon>
    </lineage>
</organism>
<dbReference type="EC" id="3.1.1.-" evidence="8"/>
<accession>A0A544VWR7</accession>
<dbReference type="PROSITE" id="PS00155">
    <property type="entry name" value="CUTINASE_1"/>
    <property type="match status" value="1"/>
</dbReference>
<dbReference type="PANTHER" id="PTHR33630">
    <property type="entry name" value="CUTINASE RV1984C-RELATED-RELATED"/>
    <property type="match status" value="1"/>
</dbReference>
<evidence type="ECO:0000256" key="7">
    <source>
        <dbReference type="ARBA" id="ARBA00023157"/>
    </source>
</evidence>
<name>A0A544VWR7_9MYCO</name>
<comment type="subcellular location">
    <subcellularLocation>
        <location evidence="1 8">Secreted</location>
    </subcellularLocation>
</comment>
<dbReference type="Pfam" id="PF01083">
    <property type="entry name" value="Cutinase"/>
    <property type="match status" value="1"/>
</dbReference>
<feature type="chain" id="PRO_5022262550" description="Cutinase" evidence="8">
    <location>
        <begin position="32"/>
        <end position="241"/>
    </location>
</feature>
<dbReference type="Gene3D" id="3.40.50.1820">
    <property type="entry name" value="alpha/beta hydrolase"/>
    <property type="match status" value="1"/>
</dbReference>
<evidence type="ECO:0000313" key="9">
    <source>
        <dbReference type="EMBL" id="TQR84423.1"/>
    </source>
</evidence>
<comment type="similarity">
    <text evidence="2 8">Belongs to the cutinase family.</text>
</comment>
<dbReference type="GO" id="GO:0005576">
    <property type="term" value="C:extracellular region"/>
    <property type="evidence" value="ECO:0007669"/>
    <property type="project" value="UniProtKB-SubCell"/>
</dbReference>
<evidence type="ECO:0000313" key="10">
    <source>
        <dbReference type="Proteomes" id="UP000315759"/>
    </source>
</evidence>
<comment type="caution">
    <text evidence="9">The sequence shown here is derived from an EMBL/GenBank/DDBJ whole genome shotgun (WGS) entry which is preliminary data.</text>
</comment>
<dbReference type="SUPFAM" id="SSF53474">
    <property type="entry name" value="alpha/beta-Hydrolases"/>
    <property type="match status" value="1"/>
</dbReference>
<dbReference type="EMBL" id="VIFX01000031">
    <property type="protein sequence ID" value="TQR84423.1"/>
    <property type="molecule type" value="Genomic_DNA"/>
</dbReference>
<evidence type="ECO:0000256" key="3">
    <source>
        <dbReference type="ARBA" id="ARBA00022487"/>
    </source>
</evidence>
<dbReference type="RefSeq" id="WP_142554171.1">
    <property type="nucleotide sequence ID" value="NZ_VIFX01000031.1"/>
</dbReference>
<dbReference type="GO" id="GO:0052689">
    <property type="term" value="F:carboxylic ester hydrolase activity"/>
    <property type="evidence" value="ECO:0007669"/>
    <property type="project" value="UniProtKB-KW"/>
</dbReference>
<dbReference type="SMART" id="SM01110">
    <property type="entry name" value="Cutinase"/>
    <property type="match status" value="1"/>
</dbReference>
<reference evidence="9 10" key="1">
    <citation type="submission" date="2018-10" db="EMBL/GenBank/DDBJ databases">
        <title>Draft genome of Mycobacterium hodleri strain B.</title>
        <authorList>
            <person name="Amande T.J."/>
            <person name="Mcgenity T.J."/>
        </authorList>
    </citation>
    <scope>NUCLEOTIDE SEQUENCE [LARGE SCALE GENOMIC DNA]</scope>
    <source>
        <strain evidence="9 10">B</strain>
    </source>
</reference>
<feature type="signal peptide" evidence="8">
    <location>
        <begin position="1"/>
        <end position="31"/>
    </location>
</feature>
<comment type="function">
    <text evidence="8">Catalyzes the hydrolysis of complex carboxylic polyesters found in the cell wall of plants. Degrades cutin, a macromolecule that forms the structure of the plant cuticle.</text>
</comment>